<dbReference type="AlphaFoldDB" id="A0A8S0WXT8"/>
<proteinExistence type="predicted"/>
<reference evidence="3" key="1">
    <citation type="submission" date="2014-11" db="EMBL/GenBank/DDBJ databases">
        <authorList>
            <person name="Hornung B.V."/>
        </authorList>
    </citation>
    <scope>NUCLEOTIDE SEQUENCE</scope>
    <source>
        <strain evidence="3">INE</strain>
    </source>
</reference>
<dbReference type="Proteomes" id="UP000836597">
    <property type="component" value="Chromosome"/>
</dbReference>
<dbReference type="EMBL" id="CDGJ01000082">
    <property type="protein sequence ID" value="CEJ08570.1"/>
    <property type="molecule type" value="Genomic_DNA"/>
</dbReference>
<dbReference type="Proteomes" id="UP001071230">
    <property type="component" value="Unassembled WGS sequence"/>
</dbReference>
<protein>
    <submittedName>
        <fullName evidence="2">HD/PDEase domain protein</fullName>
    </submittedName>
    <submittedName>
        <fullName evidence="3">Metal dependent phosphohydrolase</fullName>
    </submittedName>
</protein>
<dbReference type="InterPro" id="IPR006674">
    <property type="entry name" value="HD_domain"/>
</dbReference>
<dbReference type="EMBL" id="LR746496">
    <property type="protein sequence ID" value="CAA7601151.1"/>
    <property type="molecule type" value="Genomic_DNA"/>
</dbReference>
<dbReference type="PANTHER" id="PTHR33594">
    <property type="entry name" value="SUPERFAMILY HYDROLASE, PUTATIVE (AFU_ORTHOLOGUE AFUA_1G03035)-RELATED"/>
    <property type="match status" value="1"/>
</dbReference>
<evidence type="ECO:0000313" key="4">
    <source>
        <dbReference type="Proteomes" id="UP001071230"/>
    </source>
</evidence>
<dbReference type="KEGG" id="aacx:DEACI_1804"/>
<evidence type="ECO:0000313" key="3">
    <source>
        <dbReference type="EMBL" id="CEJ08570.1"/>
    </source>
</evidence>
<organism evidence="2">
    <name type="scientific">Acididesulfobacillus acetoxydans</name>
    <dbReference type="NCBI Taxonomy" id="1561005"/>
    <lineage>
        <taxon>Bacteria</taxon>
        <taxon>Bacillati</taxon>
        <taxon>Bacillota</taxon>
        <taxon>Clostridia</taxon>
        <taxon>Eubacteriales</taxon>
        <taxon>Peptococcaceae</taxon>
        <taxon>Acididesulfobacillus</taxon>
    </lineage>
</organism>
<dbReference type="Pfam" id="PF01966">
    <property type="entry name" value="HD"/>
    <property type="match status" value="1"/>
</dbReference>
<reference evidence="2" key="2">
    <citation type="submission" date="2020-01" db="EMBL/GenBank/DDBJ databases">
        <authorList>
            <person name="Hornung B."/>
        </authorList>
    </citation>
    <scope>NUCLEOTIDE SEQUENCE</scope>
    <source>
        <strain evidence="2">PacBioINE</strain>
    </source>
</reference>
<name>A0A8S0WXT8_9FIRM</name>
<dbReference type="NCBIfam" id="TIGR00277">
    <property type="entry name" value="HDIG"/>
    <property type="match status" value="1"/>
</dbReference>
<accession>A0A8S0WXT8</accession>
<keyword evidence="4" id="KW-1185">Reference proteome</keyword>
<dbReference type="InterPro" id="IPR006675">
    <property type="entry name" value="HDIG_dom"/>
</dbReference>
<dbReference type="SUPFAM" id="SSF109604">
    <property type="entry name" value="HD-domain/PDEase-like"/>
    <property type="match status" value="1"/>
</dbReference>
<dbReference type="RefSeq" id="WP_240984717.1">
    <property type="nucleotide sequence ID" value="NZ_CDGJ01000082.1"/>
</dbReference>
<dbReference type="Gene3D" id="1.10.3210.10">
    <property type="entry name" value="Hypothetical protein af1432"/>
    <property type="match status" value="1"/>
</dbReference>
<dbReference type="InterPro" id="IPR003607">
    <property type="entry name" value="HD/PDEase_dom"/>
</dbReference>
<dbReference type="PROSITE" id="PS51831">
    <property type="entry name" value="HD"/>
    <property type="match status" value="1"/>
</dbReference>
<dbReference type="SMART" id="SM00471">
    <property type="entry name" value="HDc"/>
    <property type="match status" value="1"/>
</dbReference>
<gene>
    <name evidence="2" type="ORF">DEACI_1804</name>
    <name evidence="3" type="ORF">DEACI_3049</name>
</gene>
<sequence length="206" mass="22553">MEAGNDPWSEVLLAVRGFYARKDVAHDLSHALRVGAWVKKLAREEGVKSTTAELAALVHDIGRPGAAEPSHAGSGAALAESLLRKCGYSDGVVAEVKAAVAAHSREAGLEPRTEAAILLYDADKLDFVGPVGLARLFAYGSFRGWPLEGENSCESFYRERIRGYYANLGTEAGKRHFAPLLAYMEDFWQKFHTQGLKEEDFGNHIF</sequence>
<dbReference type="CDD" id="cd00077">
    <property type="entry name" value="HDc"/>
    <property type="match status" value="1"/>
</dbReference>
<evidence type="ECO:0000313" key="2">
    <source>
        <dbReference type="EMBL" id="CAA7601151.1"/>
    </source>
</evidence>
<dbReference type="PANTHER" id="PTHR33594:SF1">
    <property type="entry name" value="HD_PDEASE DOMAIN-CONTAINING PROTEIN"/>
    <property type="match status" value="1"/>
</dbReference>
<evidence type="ECO:0000259" key="1">
    <source>
        <dbReference type="PROSITE" id="PS51831"/>
    </source>
</evidence>
<feature type="domain" description="HD" evidence="1">
    <location>
        <begin position="27"/>
        <end position="128"/>
    </location>
</feature>